<dbReference type="EMBL" id="UINC01023079">
    <property type="protein sequence ID" value="SVA94021.1"/>
    <property type="molecule type" value="Genomic_DNA"/>
</dbReference>
<dbReference type="PANTHER" id="PTHR12128:SF66">
    <property type="entry name" value="4-HYDROXY-2-OXOGLUTARATE ALDOLASE, MITOCHONDRIAL"/>
    <property type="match status" value="1"/>
</dbReference>
<sequence>MKNLRGTYTVIITPFTEDGTMVNESMLRWLVDFQISEGIHGIIALASNGEFLSLSDEERHEVARIVVDQAAGRVPVVIGTAAESTTDVIRYTKDAERLGADAAMVLTPYYCWIDEQEIYTHYRLIAESVSLPIMLYNHPASTVLDIKPPLVARLAEIDNISYIKESTTDTRRVYQINDLCGDKITVFAGYLGYESFLVGAEGWVSVCANILPAKSAQMFELAVDQNDKDAAWDVFKELVPIIDFLGDHLYVHGMKAAFKMMGRDMGNPRPPRLPLPKSKESELRVVLEQAGLLDFELPSVKTAA</sequence>
<dbReference type="CDD" id="cd00408">
    <property type="entry name" value="DHDPS-like"/>
    <property type="match status" value="1"/>
</dbReference>
<dbReference type="PIRSF" id="PIRSF001365">
    <property type="entry name" value="DHDPS"/>
    <property type="match status" value="1"/>
</dbReference>
<evidence type="ECO:0008006" key="3">
    <source>
        <dbReference type="Google" id="ProtNLM"/>
    </source>
</evidence>
<accession>A0A381ZYH4</accession>
<dbReference type="GO" id="GO:0005829">
    <property type="term" value="C:cytosol"/>
    <property type="evidence" value="ECO:0007669"/>
    <property type="project" value="TreeGrafter"/>
</dbReference>
<gene>
    <name evidence="2" type="ORF">METZ01_LOCUS146875</name>
</gene>
<dbReference type="AlphaFoldDB" id="A0A381ZYH4"/>
<dbReference type="InterPro" id="IPR013785">
    <property type="entry name" value="Aldolase_TIM"/>
</dbReference>
<dbReference type="Gene3D" id="3.20.20.70">
    <property type="entry name" value="Aldolase class I"/>
    <property type="match status" value="1"/>
</dbReference>
<dbReference type="GO" id="GO:0008840">
    <property type="term" value="F:4-hydroxy-tetrahydrodipicolinate synthase activity"/>
    <property type="evidence" value="ECO:0007669"/>
    <property type="project" value="TreeGrafter"/>
</dbReference>
<dbReference type="PRINTS" id="PR00146">
    <property type="entry name" value="DHPICSNTHASE"/>
</dbReference>
<reference evidence="2" key="1">
    <citation type="submission" date="2018-05" db="EMBL/GenBank/DDBJ databases">
        <authorList>
            <person name="Lanie J.A."/>
            <person name="Ng W.-L."/>
            <person name="Kazmierczak K.M."/>
            <person name="Andrzejewski T.M."/>
            <person name="Davidsen T.M."/>
            <person name="Wayne K.J."/>
            <person name="Tettelin H."/>
            <person name="Glass J.I."/>
            <person name="Rusch D."/>
            <person name="Podicherti R."/>
            <person name="Tsui H.-C.T."/>
            <person name="Winkler M.E."/>
        </authorList>
    </citation>
    <scope>NUCLEOTIDE SEQUENCE</scope>
</reference>
<evidence type="ECO:0000313" key="2">
    <source>
        <dbReference type="EMBL" id="SVA94021.1"/>
    </source>
</evidence>
<dbReference type="SUPFAM" id="SSF51569">
    <property type="entry name" value="Aldolase"/>
    <property type="match status" value="1"/>
</dbReference>
<organism evidence="2">
    <name type="scientific">marine metagenome</name>
    <dbReference type="NCBI Taxonomy" id="408172"/>
    <lineage>
        <taxon>unclassified sequences</taxon>
        <taxon>metagenomes</taxon>
        <taxon>ecological metagenomes</taxon>
    </lineage>
</organism>
<dbReference type="InterPro" id="IPR002220">
    <property type="entry name" value="DapA-like"/>
</dbReference>
<dbReference type="SMART" id="SM01130">
    <property type="entry name" value="DHDPS"/>
    <property type="match status" value="1"/>
</dbReference>
<keyword evidence="1" id="KW-0456">Lyase</keyword>
<proteinExistence type="predicted"/>
<dbReference type="PANTHER" id="PTHR12128">
    <property type="entry name" value="DIHYDRODIPICOLINATE SYNTHASE"/>
    <property type="match status" value="1"/>
</dbReference>
<evidence type="ECO:0000256" key="1">
    <source>
        <dbReference type="ARBA" id="ARBA00023239"/>
    </source>
</evidence>
<dbReference type="Pfam" id="PF00701">
    <property type="entry name" value="DHDPS"/>
    <property type="match status" value="1"/>
</dbReference>
<name>A0A381ZYH4_9ZZZZ</name>
<protein>
    <recommendedName>
        <fullName evidence="3">4-hydroxy-tetrahydrodipicolinate synthase</fullName>
    </recommendedName>
</protein>